<evidence type="ECO:0000256" key="9">
    <source>
        <dbReference type="SAM" id="MobiDB-lite"/>
    </source>
</evidence>
<dbReference type="NCBIfam" id="TIGR02227">
    <property type="entry name" value="sigpep_I_bact"/>
    <property type="match status" value="1"/>
</dbReference>
<evidence type="ECO:0000256" key="2">
    <source>
        <dbReference type="ARBA" id="ARBA00004401"/>
    </source>
</evidence>
<evidence type="ECO:0000256" key="1">
    <source>
        <dbReference type="ARBA" id="ARBA00000677"/>
    </source>
</evidence>
<dbReference type="GO" id="GO:0004252">
    <property type="term" value="F:serine-type endopeptidase activity"/>
    <property type="evidence" value="ECO:0007669"/>
    <property type="project" value="InterPro"/>
</dbReference>
<dbReference type="GO" id="GO:0009003">
    <property type="term" value="F:signal peptidase activity"/>
    <property type="evidence" value="ECO:0007669"/>
    <property type="project" value="UniProtKB-EC"/>
</dbReference>
<dbReference type="Proteomes" id="UP000249091">
    <property type="component" value="Chromosome 1"/>
</dbReference>
<feature type="domain" description="Peptidase S26" evidence="10">
    <location>
        <begin position="61"/>
        <end position="270"/>
    </location>
</feature>
<feature type="transmembrane region" description="Helical" evidence="8">
    <location>
        <begin position="62"/>
        <end position="85"/>
    </location>
</feature>
<dbReference type="EMBL" id="LS483468">
    <property type="protein sequence ID" value="SQI29411.1"/>
    <property type="molecule type" value="Genomic_DNA"/>
</dbReference>
<dbReference type="GO" id="GO:0006465">
    <property type="term" value="P:signal peptide processing"/>
    <property type="evidence" value="ECO:0007669"/>
    <property type="project" value="InterPro"/>
</dbReference>
<dbReference type="PANTHER" id="PTHR43390:SF1">
    <property type="entry name" value="CHLOROPLAST PROCESSING PEPTIDASE"/>
    <property type="match status" value="1"/>
</dbReference>
<dbReference type="STRING" id="1219011.GCA_001895045_00710"/>
<accession>A0A2X4TQN0</accession>
<dbReference type="InterPro" id="IPR019756">
    <property type="entry name" value="Pept_S26A_signal_pept_1_Ser-AS"/>
</dbReference>
<comment type="similarity">
    <text evidence="3 8">Belongs to the peptidase S26 family.</text>
</comment>
<comment type="catalytic activity">
    <reaction evidence="1 8">
        <text>Cleavage of hydrophobic, N-terminal signal or leader sequences from secreted and periplasmic proteins.</text>
        <dbReference type="EC" id="3.4.21.89"/>
    </reaction>
</comment>
<evidence type="ECO:0000256" key="5">
    <source>
        <dbReference type="ARBA" id="ARBA00022670"/>
    </source>
</evidence>
<comment type="subcellular location">
    <subcellularLocation>
        <location evidence="2">Cell membrane</location>
        <topology evidence="2">Single-pass type II membrane protein</topology>
    </subcellularLocation>
    <subcellularLocation>
        <location evidence="8">Membrane</location>
        <topology evidence="8">Single-pass type II membrane protein</topology>
    </subcellularLocation>
</comment>
<dbReference type="EC" id="3.4.21.89" evidence="4 8"/>
<evidence type="ECO:0000313" key="11">
    <source>
        <dbReference type="EMBL" id="SQI29411.1"/>
    </source>
</evidence>
<dbReference type="GO" id="GO:0005886">
    <property type="term" value="C:plasma membrane"/>
    <property type="evidence" value="ECO:0007669"/>
    <property type="project" value="UniProtKB-SubCell"/>
</dbReference>
<evidence type="ECO:0000256" key="3">
    <source>
        <dbReference type="ARBA" id="ARBA00009370"/>
    </source>
</evidence>
<protein>
    <recommendedName>
        <fullName evidence="4 8">Signal peptidase I</fullName>
        <ecNumber evidence="4 8">3.4.21.89</ecNumber>
    </recommendedName>
</protein>
<dbReference type="InterPro" id="IPR019533">
    <property type="entry name" value="Peptidase_S26"/>
</dbReference>
<dbReference type="PRINTS" id="PR00727">
    <property type="entry name" value="LEADERPTASE"/>
</dbReference>
<dbReference type="Gene3D" id="2.10.109.10">
    <property type="entry name" value="Umud Fragment, subunit A"/>
    <property type="match status" value="1"/>
</dbReference>
<dbReference type="PANTHER" id="PTHR43390">
    <property type="entry name" value="SIGNAL PEPTIDASE I"/>
    <property type="match status" value="1"/>
</dbReference>
<dbReference type="KEGG" id="rcr:NCTC10994_00992"/>
<keyword evidence="8" id="KW-1133">Transmembrane helix</keyword>
<feature type="region of interest" description="Disordered" evidence="9">
    <location>
        <begin position="1"/>
        <end position="50"/>
    </location>
</feature>
<keyword evidence="8" id="KW-0812">Transmembrane</keyword>
<dbReference type="InterPro" id="IPR036286">
    <property type="entry name" value="LexA/Signal_pep-like_sf"/>
</dbReference>
<reference evidence="11 12" key="1">
    <citation type="submission" date="2018-06" db="EMBL/GenBank/DDBJ databases">
        <authorList>
            <consortium name="Pathogen Informatics"/>
            <person name="Doyle S."/>
        </authorList>
    </citation>
    <scope>NUCLEOTIDE SEQUENCE [LARGE SCALE GENOMIC DNA]</scope>
    <source>
        <strain evidence="11 12">NCTC10994</strain>
    </source>
</reference>
<feature type="compositionally biased region" description="Basic residues" evidence="9">
    <location>
        <begin position="23"/>
        <end position="32"/>
    </location>
</feature>
<dbReference type="Pfam" id="PF10502">
    <property type="entry name" value="Peptidase_S26"/>
    <property type="match status" value="1"/>
</dbReference>
<keyword evidence="8" id="KW-0472">Membrane</keyword>
<keyword evidence="5 8" id="KW-0645">Protease</keyword>
<dbReference type="InterPro" id="IPR000223">
    <property type="entry name" value="Pept_S26A_signal_pept_1"/>
</dbReference>
<dbReference type="RefSeq" id="WP_072698635.1">
    <property type="nucleotide sequence ID" value="NZ_JAFBBL010000001.1"/>
</dbReference>
<dbReference type="InterPro" id="IPR019758">
    <property type="entry name" value="Pept_S26A_signal_pept_1_CS"/>
</dbReference>
<evidence type="ECO:0000256" key="4">
    <source>
        <dbReference type="ARBA" id="ARBA00013208"/>
    </source>
</evidence>
<evidence type="ECO:0000256" key="6">
    <source>
        <dbReference type="ARBA" id="ARBA00022801"/>
    </source>
</evidence>
<dbReference type="PROSITE" id="PS00761">
    <property type="entry name" value="SPASE_I_3"/>
    <property type="match status" value="1"/>
</dbReference>
<dbReference type="PROSITE" id="PS00501">
    <property type="entry name" value="SPASE_I_1"/>
    <property type="match status" value="1"/>
</dbReference>
<keyword evidence="6 8" id="KW-0378">Hydrolase</keyword>
<dbReference type="SUPFAM" id="SSF51306">
    <property type="entry name" value="LexA/Signal peptidase"/>
    <property type="match status" value="1"/>
</dbReference>
<sequence>MADSPHDPAGPGAHRYSDDAVARNHRTSGAHHRRDDADPGGGFSRKDDNKDTKKEKSFWRELPILIVVALALSFLLQTFVARVYLIPSESMEPTLHGCPGCTGDRIVVEKISYRFTDPRPGDVIVFKGPDSWSAGYTSTRSDNVVLRGLQEVGSLIGVVPPDENDLVKRVIAVGGQTVECCDDQGRVLVDGKPLDEPYVQMDYPFTPGVVDCDTDVPSGRCFGPITVPEDAVWVMGDNRSNSADSRYHVGDEYQGAVPLDNVIGKAQFIVLPPGRWGLIDSPEIIPS</sequence>
<evidence type="ECO:0000313" key="12">
    <source>
        <dbReference type="Proteomes" id="UP000249091"/>
    </source>
</evidence>
<dbReference type="CDD" id="cd06530">
    <property type="entry name" value="S26_SPase_I"/>
    <property type="match status" value="1"/>
</dbReference>
<organism evidence="11 12">
    <name type="scientific">Rhodococcus coprophilus</name>
    <dbReference type="NCBI Taxonomy" id="38310"/>
    <lineage>
        <taxon>Bacteria</taxon>
        <taxon>Bacillati</taxon>
        <taxon>Actinomycetota</taxon>
        <taxon>Actinomycetes</taxon>
        <taxon>Mycobacteriales</taxon>
        <taxon>Nocardiaceae</taxon>
        <taxon>Rhodococcus</taxon>
    </lineage>
</organism>
<evidence type="ECO:0000259" key="10">
    <source>
        <dbReference type="Pfam" id="PF10502"/>
    </source>
</evidence>
<feature type="active site" evidence="7">
    <location>
        <position position="90"/>
    </location>
</feature>
<feature type="active site" evidence="7">
    <location>
        <position position="168"/>
    </location>
</feature>
<proteinExistence type="inferred from homology"/>
<evidence type="ECO:0000256" key="8">
    <source>
        <dbReference type="RuleBase" id="RU362042"/>
    </source>
</evidence>
<gene>
    <name evidence="11" type="primary">sipT</name>
    <name evidence="11" type="ORF">NCTC10994_00992</name>
</gene>
<dbReference type="AlphaFoldDB" id="A0A2X4TQN0"/>
<evidence type="ECO:0000256" key="7">
    <source>
        <dbReference type="PIRSR" id="PIRSR600223-1"/>
    </source>
</evidence>
<name>A0A2X4TQN0_9NOCA</name>
<keyword evidence="12" id="KW-1185">Reference proteome</keyword>